<comment type="caution">
    <text evidence="1">The sequence shown here is derived from an EMBL/GenBank/DDBJ whole genome shotgun (WGS) entry which is preliminary data.</text>
</comment>
<reference evidence="1" key="1">
    <citation type="submission" date="2021-02" db="EMBL/GenBank/DDBJ databases">
        <title>First Annotated Genome of the Yellow-green Alga Tribonema minus.</title>
        <authorList>
            <person name="Mahan K.M."/>
        </authorList>
    </citation>
    <scope>NUCLEOTIDE SEQUENCE</scope>
    <source>
        <strain evidence="1">UTEX B ZZ1240</strain>
    </source>
</reference>
<protein>
    <submittedName>
        <fullName evidence="1">Uncharacterized protein</fullName>
    </submittedName>
</protein>
<evidence type="ECO:0000313" key="1">
    <source>
        <dbReference type="EMBL" id="KAG5176258.1"/>
    </source>
</evidence>
<dbReference type="EMBL" id="JAFCMP010000538">
    <property type="protein sequence ID" value="KAG5176258.1"/>
    <property type="molecule type" value="Genomic_DNA"/>
</dbReference>
<proteinExistence type="predicted"/>
<sequence length="184" mass="20004">MEQGVRGSPYTILVCGTDPRERKKTRRALAARFREQAVVGEQPLTVSELKGIKLRGPKTDLALLVHFSEGRVLLTDKDGLYNDFLLEAVKLAGGNLLIAVSGVETAPGTLAHEGVVQALAYSGGQRAVLSIHQQKRFLTWAKEPAPVHLDHIAAALAGNVRLLAVPDSVNMYSSALRRRFCQIL</sequence>
<gene>
    <name evidence="1" type="ORF">JKP88DRAFT_203024</name>
</gene>
<accession>A0A836C8Z1</accession>
<keyword evidence="2" id="KW-1185">Reference proteome</keyword>
<evidence type="ECO:0000313" key="2">
    <source>
        <dbReference type="Proteomes" id="UP000664859"/>
    </source>
</evidence>
<name>A0A836C8Z1_9STRA</name>
<organism evidence="1 2">
    <name type="scientific">Tribonema minus</name>
    <dbReference type="NCBI Taxonomy" id="303371"/>
    <lineage>
        <taxon>Eukaryota</taxon>
        <taxon>Sar</taxon>
        <taxon>Stramenopiles</taxon>
        <taxon>Ochrophyta</taxon>
        <taxon>PX clade</taxon>
        <taxon>Xanthophyceae</taxon>
        <taxon>Tribonematales</taxon>
        <taxon>Tribonemataceae</taxon>
        <taxon>Tribonema</taxon>
    </lineage>
</organism>
<dbReference type="AlphaFoldDB" id="A0A836C8Z1"/>
<dbReference type="Proteomes" id="UP000664859">
    <property type="component" value="Unassembled WGS sequence"/>
</dbReference>
<dbReference type="OrthoDB" id="189305at2759"/>